<organism evidence="3 4">
    <name type="scientific">Drechslerella stenobrocha 248</name>
    <dbReference type="NCBI Taxonomy" id="1043628"/>
    <lineage>
        <taxon>Eukaryota</taxon>
        <taxon>Fungi</taxon>
        <taxon>Dikarya</taxon>
        <taxon>Ascomycota</taxon>
        <taxon>Pezizomycotina</taxon>
        <taxon>Orbiliomycetes</taxon>
        <taxon>Orbiliales</taxon>
        <taxon>Orbiliaceae</taxon>
        <taxon>Drechslerella</taxon>
    </lineage>
</organism>
<keyword evidence="2" id="KW-0472">Membrane</keyword>
<reference evidence="3 4" key="1">
    <citation type="submission" date="2013-05" db="EMBL/GenBank/DDBJ databases">
        <title>Drechslerella stenobrocha genome reveals carnivorous origination and mechanical trapping mechanism of predatory fungi.</title>
        <authorList>
            <person name="Liu X."/>
            <person name="Zhang W."/>
            <person name="Liu K."/>
        </authorList>
    </citation>
    <scope>NUCLEOTIDE SEQUENCE [LARGE SCALE GENOMIC DNA]</scope>
    <source>
        <strain evidence="3 4">248</strain>
    </source>
</reference>
<dbReference type="HOGENOM" id="CLU_2359714_0_0_1"/>
<dbReference type="EMBL" id="KI966433">
    <property type="protein sequence ID" value="EWC44840.1"/>
    <property type="molecule type" value="Genomic_DNA"/>
</dbReference>
<feature type="transmembrane region" description="Helical" evidence="2">
    <location>
        <begin position="20"/>
        <end position="42"/>
    </location>
</feature>
<keyword evidence="2" id="KW-0812">Transmembrane</keyword>
<protein>
    <submittedName>
        <fullName evidence="3">Uncharacterized protein</fullName>
    </submittedName>
</protein>
<keyword evidence="2" id="KW-1133">Transmembrane helix</keyword>
<keyword evidence="4" id="KW-1185">Reference proteome</keyword>
<dbReference type="AlphaFoldDB" id="W7I788"/>
<feature type="compositionally biased region" description="Basic and acidic residues" evidence="1">
    <location>
        <begin position="53"/>
        <end position="71"/>
    </location>
</feature>
<evidence type="ECO:0000256" key="1">
    <source>
        <dbReference type="SAM" id="MobiDB-lite"/>
    </source>
</evidence>
<dbReference type="Proteomes" id="UP000024837">
    <property type="component" value="Unassembled WGS sequence"/>
</dbReference>
<feature type="region of interest" description="Disordered" evidence="1">
    <location>
        <begin position="51"/>
        <end position="76"/>
    </location>
</feature>
<accession>W7I788</accession>
<evidence type="ECO:0000313" key="4">
    <source>
        <dbReference type="Proteomes" id="UP000024837"/>
    </source>
</evidence>
<evidence type="ECO:0000313" key="3">
    <source>
        <dbReference type="EMBL" id="EWC44840.1"/>
    </source>
</evidence>
<sequence>MAFSGKYECPVAKDTLTKLGLANLLEIVFAILSNVPLFKRIFRRWRLKRKRQKQQENHQRAALDSLPKDSNAKLSGGGVIEVLPSIEREVSIPRPE</sequence>
<name>W7I788_9PEZI</name>
<proteinExistence type="predicted"/>
<gene>
    <name evidence="3" type="ORF">DRE_00899</name>
</gene>
<evidence type="ECO:0000256" key="2">
    <source>
        <dbReference type="SAM" id="Phobius"/>
    </source>
</evidence>